<dbReference type="Proteomes" id="UP000031535">
    <property type="component" value="Unassembled WGS sequence"/>
</dbReference>
<organism evidence="1 2">
    <name type="scientific">Pseudomonas batumici</name>
    <dbReference type="NCBI Taxonomy" id="226910"/>
    <lineage>
        <taxon>Bacteria</taxon>
        <taxon>Pseudomonadati</taxon>
        <taxon>Pseudomonadota</taxon>
        <taxon>Gammaproteobacteria</taxon>
        <taxon>Pseudomonadales</taxon>
        <taxon>Pseudomonadaceae</taxon>
        <taxon>Pseudomonas</taxon>
    </lineage>
</organism>
<evidence type="ECO:0000313" key="2">
    <source>
        <dbReference type="Proteomes" id="UP000031535"/>
    </source>
</evidence>
<dbReference type="OrthoDB" id="7019156at2"/>
<dbReference type="InterPro" id="IPR036641">
    <property type="entry name" value="HPT_dom_sf"/>
</dbReference>
<evidence type="ECO:0000313" key="1">
    <source>
        <dbReference type="EMBL" id="KIH85880.1"/>
    </source>
</evidence>
<protein>
    <submittedName>
        <fullName evidence="1">Uncharacterized protein</fullName>
    </submittedName>
</protein>
<dbReference type="PATRIC" id="fig|226910.6.peg.248"/>
<gene>
    <name evidence="1" type="ORF">UCMB321_0247</name>
</gene>
<dbReference type="AlphaFoldDB" id="A0A0C2IFT3"/>
<sequence length="154" mass="16939">MLNGKERQAGLPEFLMEAQALQAKMQECCQHLELIRNDKDAIDCLLVSLHTLASCAQGLGVRSMARFSRQIHTLLSQPQDPLNLHEDALQALRNCLTLLAWQVELIDPCTGQLGLDDEEQSELITALAIQTGQCGSAIIGPKAFTLITFPERSV</sequence>
<dbReference type="RefSeq" id="WP_040063208.1">
    <property type="nucleotide sequence ID" value="NZ_JXDG01000003.1"/>
</dbReference>
<reference evidence="1 2" key="1">
    <citation type="submission" date="2015-01" db="EMBL/GenBank/DDBJ databases">
        <title>Complete genome of Pseudomonas batumici UCM B-321 producer of the batumin antibiotic with strong antistaphilococcal and potential anticancer activity.</title>
        <authorList>
            <person name="Klochko V.V."/>
            <person name="Zelena L.B."/>
            <person name="Elena K.A."/>
            <person name="Reva O.N."/>
        </authorList>
    </citation>
    <scope>NUCLEOTIDE SEQUENCE [LARGE SCALE GENOMIC DNA]</scope>
    <source>
        <strain evidence="1 2">UCM B-321</strain>
    </source>
</reference>
<name>A0A0C2IFT3_9PSED</name>
<dbReference type="GO" id="GO:0000160">
    <property type="term" value="P:phosphorelay signal transduction system"/>
    <property type="evidence" value="ECO:0007669"/>
    <property type="project" value="InterPro"/>
</dbReference>
<comment type="caution">
    <text evidence="1">The sequence shown here is derived from an EMBL/GenBank/DDBJ whole genome shotgun (WGS) entry which is preliminary data.</text>
</comment>
<dbReference type="SUPFAM" id="SSF47226">
    <property type="entry name" value="Histidine-containing phosphotransfer domain, HPT domain"/>
    <property type="match status" value="1"/>
</dbReference>
<dbReference type="Gene3D" id="1.20.120.160">
    <property type="entry name" value="HPT domain"/>
    <property type="match status" value="1"/>
</dbReference>
<keyword evidence="2" id="KW-1185">Reference proteome</keyword>
<proteinExistence type="predicted"/>
<accession>A0A0C2IFT3</accession>
<dbReference type="EMBL" id="JXDG01000003">
    <property type="protein sequence ID" value="KIH85880.1"/>
    <property type="molecule type" value="Genomic_DNA"/>
</dbReference>